<sequence length="565" mass="61458">MPAGRSREDALTLSAPKKQILPLIDLPHGLALLRNPLLNKGTAFSLAERDAFGLRGLLPPHVSTMEEQADRILKNLRRLPDNLEKFVALNALRDRNETLFLRVVCDNIDEIQPLIYTPTVGEVCQRFGDIFRRPRGLYISTNDSGRIAELMRNWPHPARLIVVTDGERILGLGDLGANGMGIPVGKLSLYAACAGVHPSLCLPVVLDVGTNNAELLKNPQYIGLRQPRLRGGDYDAIVDEFMRAAQQAFPGVLIQFEDFANHNAFRLLQRYRDAACVFNDDIQGTASVALAGLFSALRATGGRLTEQKLLFLGAGEAATGIADLVVAAMVAQGNSEEEARSRIWLVDSRGLVVKARNDLAEHKLGYAHEYPLVTDFLAAIKALRPTGIIGVSAVGGTFTPEVLRTMADFNARPIIFALSNPTSQAECSAEEAYRHSGGRALFACGSPYAPVTFDGLSFVPRQGNNSYIFPGVGLGVIASGASRVTDEMFMVAARTLSNLVTEADLAQGSLYPALPRIREVSCHIATEVARLAYQRGLASGREPDDLLDHVRAQMFEPEYRSYLAP</sequence>
<comment type="similarity">
    <text evidence="2 5">Belongs to the malic enzymes family.</text>
</comment>
<keyword evidence="3 5" id="KW-0479">Metal-binding</keyword>
<organism evidence="8 9">
    <name type="scientific">Bradyrhizobium jicamae</name>
    <dbReference type="NCBI Taxonomy" id="280332"/>
    <lineage>
        <taxon>Bacteria</taxon>
        <taxon>Pseudomonadati</taxon>
        <taxon>Pseudomonadota</taxon>
        <taxon>Alphaproteobacteria</taxon>
        <taxon>Hyphomicrobiales</taxon>
        <taxon>Nitrobacteraceae</taxon>
        <taxon>Bradyrhizobium</taxon>
    </lineage>
</organism>
<dbReference type="PANTHER" id="PTHR23406">
    <property type="entry name" value="MALIC ENZYME-RELATED"/>
    <property type="match status" value="1"/>
</dbReference>
<protein>
    <submittedName>
        <fullName evidence="8">NAD-dependent malic enzyme</fullName>
    </submittedName>
</protein>
<dbReference type="InterPro" id="IPR037062">
    <property type="entry name" value="Malic_N_dom_sf"/>
</dbReference>
<evidence type="ECO:0000313" key="8">
    <source>
        <dbReference type="EMBL" id="MBR0796001.1"/>
    </source>
</evidence>
<dbReference type="PROSITE" id="PS00331">
    <property type="entry name" value="MALIC_ENZYMES"/>
    <property type="match status" value="1"/>
</dbReference>
<accession>A0ABS5FGU4</accession>
<dbReference type="SUPFAM" id="SSF53223">
    <property type="entry name" value="Aminoacid dehydrogenase-like, N-terminal domain"/>
    <property type="match status" value="1"/>
</dbReference>
<dbReference type="PANTHER" id="PTHR23406:SF90">
    <property type="entry name" value="MALIC ENZYME-RELATED"/>
    <property type="match status" value="1"/>
</dbReference>
<keyword evidence="9" id="KW-1185">Reference proteome</keyword>
<dbReference type="InterPro" id="IPR015884">
    <property type="entry name" value="Malic_enzyme_CS"/>
</dbReference>
<dbReference type="PRINTS" id="PR00072">
    <property type="entry name" value="MALOXRDTASE"/>
</dbReference>
<dbReference type="InterPro" id="IPR036291">
    <property type="entry name" value="NAD(P)-bd_dom_sf"/>
</dbReference>
<evidence type="ECO:0000256" key="4">
    <source>
        <dbReference type="ARBA" id="ARBA00023002"/>
    </source>
</evidence>
<feature type="domain" description="Malic enzyme NAD-binding" evidence="6">
    <location>
        <begin position="282"/>
        <end position="533"/>
    </location>
</feature>
<dbReference type="Gene3D" id="3.40.50.720">
    <property type="entry name" value="NAD(P)-binding Rossmann-like Domain"/>
    <property type="match status" value="1"/>
</dbReference>
<dbReference type="EMBL" id="JAFCJH010000009">
    <property type="protein sequence ID" value="MBR0796001.1"/>
    <property type="molecule type" value="Genomic_DNA"/>
</dbReference>
<dbReference type="Pfam" id="PF00390">
    <property type="entry name" value="malic"/>
    <property type="match status" value="1"/>
</dbReference>
<dbReference type="Pfam" id="PF03949">
    <property type="entry name" value="Malic_M"/>
    <property type="match status" value="1"/>
</dbReference>
<keyword evidence="4" id="KW-0560">Oxidoreductase</keyword>
<evidence type="ECO:0000256" key="2">
    <source>
        <dbReference type="ARBA" id="ARBA00008785"/>
    </source>
</evidence>
<feature type="domain" description="Malic enzyme N-terminal" evidence="7">
    <location>
        <begin position="93"/>
        <end position="272"/>
    </location>
</feature>
<gene>
    <name evidence="8" type="ORF">JQ615_11430</name>
</gene>
<evidence type="ECO:0000256" key="3">
    <source>
        <dbReference type="ARBA" id="ARBA00022723"/>
    </source>
</evidence>
<dbReference type="Gene3D" id="3.40.50.10380">
    <property type="entry name" value="Malic enzyme, N-terminal domain"/>
    <property type="match status" value="1"/>
</dbReference>
<dbReference type="InterPro" id="IPR046346">
    <property type="entry name" value="Aminoacid_DH-like_N_sf"/>
</dbReference>
<dbReference type="SMART" id="SM01274">
    <property type="entry name" value="malic"/>
    <property type="match status" value="1"/>
</dbReference>
<proteinExistence type="inferred from homology"/>
<comment type="cofactor">
    <cofactor evidence="1">
        <name>Mn(2+)</name>
        <dbReference type="ChEBI" id="CHEBI:29035"/>
    </cofactor>
</comment>
<evidence type="ECO:0000259" key="6">
    <source>
        <dbReference type="SMART" id="SM00919"/>
    </source>
</evidence>
<dbReference type="Proteomes" id="UP001315278">
    <property type="component" value="Unassembled WGS sequence"/>
</dbReference>
<evidence type="ECO:0000259" key="7">
    <source>
        <dbReference type="SMART" id="SM01274"/>
    </source>
</evidence>
<evidence type="ECO:0000256" key="1">
    <source>
        <dbReference type="ARBA" id="ARBA00001936"/>
    </source>
</evidence>
<dbReference type="InterPro" id="IPR012301">
    <property type="entry name" value="Malic_N_dom"/>
</dbReference>
<dbReference type="CDD" id="cd05312">
    <property type="entry name" value="NAD_bind_1_malic_enz"/>
    <property type="match status" value="1"/>
</dbReference>
<dbReference type="InterPro" id="IPR001891">
    <property type="entry name" value="Malic_OxRdtase"/>
</dbReference>
<dbReference type="InterPro" id="IPR012302">
    <property type="entry name" value="Malic_NAD-bd"/>
</dbReference>
<evidence type="ECO:0000256" key="5">
    <source>
        <dbReference type="RuleBase" id="RU003427"/>
    </source>
</evidence>
<dbReference type="SMART" id="SM00919">
    <property type="entry name" value="Malic_M"/>
    <property type="match status" value="1"/>
</dbReference>
<dbReference type="PIRSF" id="PIRSF000106">
    <property type="entry name" value="ME"/>
    <property type="match status" value="1"/>
</dbReference>
<comment type="caution">
    <text evidence="8">The sequence shown here is derived from an EMBL/GenBank/DDBJ whole genome shotgun (WGS) entry which is preliminary data.</text>
</comment>
<name>A0ABS5FGU4_9BRAD</name>
<reference evidence="9" key="1">
    <citation type="journal article" date="2021" name="ISME J.">
        <title>Evolutionary origin and ecological implication of a unique nif island in free-living Bradyrhizobium lineages.</title>
        <authorList>
            <person name="Tao J."/>
        </authorList>
    </citation>
    <scope>NUCLEOTIDE SEQUENCE [LARGE SCALE GENOMIC DNA]</scope>
    <source>
        <strain evidence="9">SZCCT0434</strain>
    </source>
</reference>
<evidence type="ECO:0000313" key="9">
    <source>
        <dbReference type="Proteomes" id="UP001315278"/>
    </source>
</evidence>
<dbReference type="NCBIfam" id="NF010052">
    <property type="entry name" value="PRK13529.1"/>
    <property type="match status" value="1"/>
</dbReference>
<dbReference type="SUPFAM" id="SSF51735">
    <property type="entry name" value="NAD(P)-binding Rossmann-fold domains"/>
    <property type="match status" value="1"/>
</dbReference>